<dbReference type="OMA" id="QENTRND"/>
<dbReference type="Pfam" id="PF00255">
    <property type="entry name" value="GSHPx"/>
    <property type="match status" value="1"/>
</dbReference>
<dbReference type="InterPro" id="IPR036249">
    <property type="entry name" value="Thioredoxin-like_sf"/>
</dbReference>
<reference evidence="7" key="2">
    <citation type="submission" date="2024-10" db="UniProtKB">
        <authorList>
            <consortium name="EnsemblProtists"/>
        </authorList>
    </citation>
    <scope>IDENTIFICATION</scope>
</reference>
<evidence type="ECO:0000313" key="7">
    <source>
        <dbReference type="EnsemblProtists" id="EOD38026"/>
    </source>
</evidence>
<keyword evidence="5" id="KW-0732">Signal</keyword>
<reference evidence="8" key="1">
    <citation type="journal article" date="2013" name="Nature">
        <title>Pan genome of the phytoplankton Emiliania underpins its global distribution.</title>
        <authorList>
            <person name="Read B.A."/>
            <person name="Kegel J."/>
            <person name="Klute M.J."/>
            <person name="Kuo A."/>
            <person name="Lefebvre S.C."/>
            <person name="Maumus F."/>
            <person name="Mayer C."/>
            <person name="Miller J."/>
            <person name="Monier A."/>
            <person name="Salamov A."/>
            <person name="Young J."/>
            <person name="Aguilar M."/>
            <person name="Claverie J.M."/>
            <person name="Frickenhaus S."/>
            <person name="Gonzalez K."/>
            <person name="Herman E.K."/>
            <person name="Lin Y.C."/>
            <person name="Napier J."/>
            <person name="Ogata H."/>
            <person name="Sarno A.F."/>
            <person name="Shmutz J."/>
            <person name="Schroeder D."/>
            <person name="de Vargas C."/>
            <person name="Verret F."/>
            <person name="von Dassow P."/>
            <person name="Valentin K."/>
            <person name="Van de Peer Y."/>
            <person name="Wheeler G."/>
            <person name="Dacks J.B."/>
            <person name="Delwiche C.F."/>
            <person name="Dyhrman S.T."/>
            <person name="Glockner G."/>
            <person name="John U."/>
            <person name="Richards T."/>
            <person name="Worden A.Z."/>
            <person name="Zhang X."/>
            <person name="Grigoriev I.V."/>
            <person name="Allen A.E."/>
            <person name="Bidle K."/>
            <person name="Borodovsky M."/>
            <person name="Bowler C."/>
            <person name="Brownlee C."/>
            <person name="Cock J.M."/>
            <person name="Elias M."/>
            <person name="Gladyshev V.N."/>
            <person name="Groth M."/>
            <person name="Guda C."/>
            <person name="Hadaegh A."/>
            <person name="Iglesias-Rodriguez M.D."/>
            <person name="Jenkins J."/>
            <person name="Jones B.M."/>
            <person name="Lawson T."/>
            <person name="Leese F."/>
            <person name="Lindquist E."/>
            <person name="Lobanov A."/>
            <person name="Lomsadze A."/>
            <person name="Malik S.B."/>
            <person name="Marsh M.E."/>
            <person name="Mackinder L."/>
            <person name="Mock T."/>
            <person name="Mueller-Roeber B."/>
            <person name="Pagarete A."/>
            <person name="Parker M."/>
            <person name="Probert I."/>
            <person name="Quesneville H."/>
            <person name="Raines C."/>
            <person name="Rensing S.A."/>
            <person name="Riano-Pachon D.M."/>
            <person name="Richier S."/>
            <person name="Rokitta S."/>
            <person name="Shiraiwa Y."/>
            <person name="Soanes D.M."/>
            <person name="van der Giezen M."/>
            <person name="Wahlund T.M."/>
            <person name="Williams B."/>
            <person name="Wilson W."/>
            <person name="Wolfe G."/>
            <person name="Wurch L.L."/>
        </authorList>
    </citation>
    <scope>NUCLEOTIDE SEQUENCE</scope>
</reference>
<evidence type="ECO:0000313" key="8">
    <source>
        <dbReference type="Proteomes" id="UP000013827"/>
    </source>
</evidence>
<keyword evidence="6" id="KW-0560">Oxidoreductase</keyword>
<proteinExistence type="inferred from homology"/>
<dbReference type="SUPFAM" id="SSF52833">
    <property type="entry name" value="Thioredoxin-like"/>
    <property type="match status" value="1"/>
</dbReference>
<dbReference type="GO" id="GO:0005576">
    <property type="term" value="C:extracellular region"/>
    <property type="evidence" value="ECO:0007669"/>
    <property type="project" value="UniProtKB-SubCell"/>
</dbReference>
<dbReference type="GeneID" id="17283296"/>
<keyword evidence="8" id="KW-1185">Reference proteome</keyword>
<dbReference type="InterPro" id="IPR000889">
    <property type="entry name" value="Glutathione_peroxidase"/>
</dbReference>
<dbReference type="EnsemblProtists" id="EOD38026">
    <property type="protein sequence ID" value="EOD38026"/>
    <property type="gene ID" value="EMIHUDRAFT_433534"/>
</dbReference>
<dbReference type="PROSITE" id="PS00763">
    <property type="entry name" value="GLUTATHIONE_PEROXID_2"/>
    <property type="match status" value="1"/>
</dbReference>
<dbReference type="GO" id="GO:0006979">
    <property type="term" value="P:response to oxidative stress"/>
    <property type="evidence" value="ECO:0007669"/>
    <property type="project" value="InterPro"/>
</dbReference>
<comment type="similarity">
    <text evidence="2">Belongs to the glutathione peroxidase family.</text>
</comment>
<evidence type="ECO:0000256" key="4">
    <source>
        <dbReference type="ARBA" id="ARBA00022559"/>
    </source>
</evidence>
<name>A0A0D3KQJ1_EMIH1</name>
<protein>
    <recommendedName>
        <fullName evidence="9">Glutathione peroxidase</fullName>
    </recommendedName>
</protein>
<dbReference type="InterPro" id="IPR029760">
    <property type="entry name" value="GPX_CS"/>
</dbReference>
<evidence type="ECO:0000256" key="2">
    <source>
        <dbReference type="ARBA" id="ARBA00006926"/>
    </source>
</evidence>
<dbReference type="PaxDb" id="2903-EOD38026"/>
<dbReference type="KEGG" id="ehx:EMIHUDRAFT_433534"/>
<evidence type="ECO:0000256" key="1">
    <source>
        <dbReference type="ARBA" id="ARBA00004613"/>
    </source>
</evidence>
<dbReference type="eggNOG" id="KOG1651">
    <property type="taxonomic scope" value="Eukaryota"/>
</dbReference>
<evidence type="ECO:0000256" key="3">
    <source>
        <dbReference type="ARBA" id="ARBA00022525"/>
    </source>
</evidence>
<dbReference type="STRING" id="2903.R1FQY5"/>
<dbReference type="PROSITE" id="PS51355">
    <property type="entry name" value="GLUTATHIONE_PEROXID_3"/>
    <property type="match status" value="1"/>
</dbReference>
<accession>A0A0D3KQJ1</accession>
<keyword evidence="4" id="KW-0575">Peroxidase</keyword>
<dbReference type="PIRSF" id="PIRSF000303">
    <property type="entry name" value="Glutathion_perox"/>
    <property type="match status" value="1"/>
</dbReference>
<evidence type="ECO:0000256" key="6">
    <source>
        <dbReference type="ARBA" id="ARBA00023002"/>
    </source>
</evidence>
<dbReference type="GO" id="GO:0004602">
    <property type="term" value="F:glutathione peroxidase activity"/>
    <property type="evidence" value="ECO:0007669"/>
    <property type="project" value="TreeGrafter"/>
</dbReference>
<evidence type="ECO:0008006" key="9">
    <source>
        <dbReference type="Google" id="ProtNLM"/>
    </source>
</evidence>
<dbReference type="Proteomes" id="UP000013827">
    <property type="component" value="Unassembled WGS sequence"/>
</dbReference>
<comment type="subcellular location">
    <subcellularLocation>
        <location evidence="1">Secreted</location>
    </subcellularLocation>
</comment>
<organism evidence="7 8">
    <name type="scientific">Emiliania huxleyi (strain CCMP1516)</name>
    <dbReference type="NCBI Taxonomy" id="280463"/>
    <lineage>
        <taxon>Eukaryota</taxon>
        <taxon>Haptista</taxon>
        <taxon>Haptophyta</taxon>
        <taxon>Prymnesiophyceae</taxon>
        <taxon>Isochrysidales</taxon>
        <taxon>Noelaerhabdaceae</taxon>
        <taxon>Emiliania</taxon>
    </lineage>
</organism>
<dbReference type="Gene3D" id="3.40.30.10">
    <property type="entry name" value="Glutaredoxin"/>
    <property type="match status" value="1"/>
</dbReference>
<dbReference type="PANTHER" id="PTHR11592:SF88">
    <property type="entry name" value="GLUTATHIONE PEROXIDASE-RELATED"/>
    <property type="match status" value="1"/>
</dbReference>
<dbReference type="HOGENOM" id="CLU_029507_2_0_1"/>
<evidence type="ECO:0000256" key="5">
    <source>
        <dbReference type="ARBA" id="ARBA00022729"/>
    </source>
</evidence>
<dbReference type="PANTHER" id="PTHR11592">
    <property type="entry name" value="GLUTATHIONE PEROXIDASE"/>
    <property type="match status" value="1"/>
</dbReference>
<dbReference type="RefSeq" id="XP_005790455.1">
    <property type="nucleotide sequence ID" value="XM_005790398.1"/>
</dbReference>
<sequence length="170" mass="18577">MNALASKFGDGFSILAFPCNQFGHQTQEDNSEILSMLKHVRPGGGFTPAAQVTMFEKVNVNGATAHPLFAWLRSQILLPMDSMASVHEAGMPDPLKMVSARASDGNSTLVLWTPVTRSDIAWNFEKFLIDGDGMCVKRYSQFYPTIDIAADIEKLLQADEAEGVVKPTTP</sequence>
<dbReference type="AlphaFoldDB" id="A0A0D3KQJ1"/>
<keyword evidence="3" id="KW-0964">Secreted</keyword>